<dbReference type="AlphaFoldDB" id="Q1JVN7"/>
<dbReference type="InterPro" id="IPR000182">
    <property type="entry name" value="GNAT_dom"/>
</dbReference>
<dbReference type="NCBIfam" id="TIGR01575">
    <property type="entry name" value="rimI"/>
    <property type="match status" value="1"/>
</dbReference>
<dbReference type="Gene3D" id="3.40.630.30">
    <property type="match status" value="1"/>
</dbReference>
<keyword evidence="3" id="KW-0963">Cytoplasm</keyword>
<dbReference type="SUPFAM" id="SSF55729">
    <property type="entry name" value="Acyl-CoA N-acyltransferases (Nat)"/>
    <property type="match status" value="1"/>
</dbReference>
<dbReference type="InterPro" id="IPR016181">
    <property type="entry name" value="Acyl_CoA_acyltransferase"/>
</dbReference>
<dbReference type="GO" id="GO:0005737">
    <property type="term" value="C:cytoplasm"/>
    <property type="evidence" value="ECO:0007669"/>
    <property type="project" value="UniProtKB-SubCell"/>
</dbReference>
<evidence type="ECO:0000313" key="5">
    <source>
        <dbReference type="EMBL" id="EAT14312.1"/>
    </source>
</evidence>
<proteinExistence type="inferred from homology"/>
<dbReference type="Pfam" id="PF00583">
    <property type="entry name" value="Acetyltransf_1"/>
    <property type="match status" value="1"/>
</dbReference>
<comment type="caution">
    <text evidence="5">The sequence shown here is derived from an EMBL/GenBank/DDBJ whole genome shotgun (WGS) entry which is preliminary data.</text>
</comment>
<comment type="subcellular location">
    <subcellularLocation>
        <location evidence="3">Cytoplasm</location>
    </subcellularLocation>
</comment>
<comment type="function">
    <text evidence="3">Acetylates the N-terminal alanine of ribosomal protein bS18.</text>
</comment>
<dbReference type="CDD" id="cd04301">
    <property type="entry name" value="NAT_SF"/>
    <property type="match status" value="1"/>
</dbReference>
<dbReference type="EMBL" id="AAEW02000034">
    <property type="protein sequence ID" value="EAT14312.1"/>
    <property type="molecule type" value="Genomic_DNA"/>
</dbReference>
<evidence type="ECO:0000256" key="1">
    <source>
        <dbReference type="ARBA" id="ARBA00022679"/>
    </source>
</evidence>
<gene>
    <name evidence="5" type="ORF">Dace_0225</name>
</gene>
<dbReference type="EC" id="2.3.1.266" evidence="3"/>
<comment type="similarity">
    <text evidence="3">Belongs to the acetyltransferase family. RimI subfamily.</text>
</comment>
<comment type="catalytic activity">
    <reaction evidence="3">
        <text>N-terminal L-alanyl-[ribosomal protein bS18] + acetyl-CoA = N-terminal N(alpha)-acetyl-L-alanyl-[ribosomal protein bS18] + CoA + H(+)</text>
        <dbReference type="Rhea" id="RHEA:43756"/>
        <dbReference type="Rhea" id="RHEA-COMP:10676"/>
        <dbReference type="Rhea" id="RHEA-COMP:10677"/>
        <dbReference type="ChEBI" id="CHEBI:15378"/>
        <dbReference type="ChEBI" id="CHEBI:57287"/>
        <dbReference type="ChEBI" id="CHEBI:57288"/>
        <dbReference type="ChEBI" id="CHEBI:64718"/>
        <dbReference type="ChEBI" id="CHEBI:83683"/>
        <dbReference type="EC" id="2.3.1.266"/>
    </reaction>
</comment>
<dbReference type="RefSeq" id="WP_006003048.1">
    <property type="nucleotide sequence ID" value="NZ_AAEW02000034.1"/>
</dbReference>
<sequence>MTCYVLRPMVADDLAAVVTIERGCHQHPWTSHLFERELANPLSRMTVVVVEEEIVGYLCVWIVAGEAEIHNIATARHWQRRGVASFVMEALFRQLREEGIGRLLLEVRASNLAALELYQRWGFETSCRRNGYYQDGEDALLMHCELSISSS</sequence>
<keyword evidence="6" id="KW-1185">Reference proteome</keyword>
<dbReference type="GO" id="GO:0008999">
    <property type="term" value="F:protein-N-terminal-alanine acetyltransferase activity"/>
    <property type="evidence" value="ECO:0007669"/>
    <property type="project" value="UniProtKB-EC"/>
</dbReference>
<feature type="domain" description="N-acetyltransferase" evidence="4">
    <location>
        <begin position="4"/>
        <end position="147"/>
    </location>
</feature>
<evidence type="ECO:0000256" key="2">
    <source>
        <dbReference type="ARBA" id="ARBA00023315"/>
    </source>
</evidence>
<protein>
    <recommendedName>
        <fullName evidence="3">[Ribosomal protein bS18]-alanine N-acetyltransferase</fullName>
        <ecNumber evidence="3">2.3.1.266</ecNumber>
    </recommendedName>
</protein>
<evidence type="ECO:0000256" key="3">
    <source>
        <dbReference type="RuleBase" id="RU363094"/>
    </source>
</evidence>
<dbReference type="InterPro" id="IPR006464">
    <property type="entry name" value="AcTrfase_RimI/Ard1"/>
</dbReference>
<keyword evidence="2" id="KW-0012">Acyltransferase</keyword>
<reference evidence="5" key="1">
    <citation type="submission" date="2006-05" db="EMBL/GenBank/DDBJ databases">
        <title>Annotation of the draft genome assembly of Desulfuromonas acetoxidans DSM 684.</title>
        <authorList>
            <consortium name="US DOE Joint Genome Institute (JGI-ORNL)"/>
            <person name="Larimer F."/>
            <person name="Land M."/>
            <person name="Hauser L."/>
        </authorList>
    </citation>
    <scope>NUCLEOTIDE SEQUENCE [LARGE SCALE GENOMIC DNA]</scope>
    <source>
        <strain evidence="5">DSM 684</strain>
    </source>
</reference>
<organism evidence="5 6">
    <name type="scientific">Desulfuromonas acetoxidans (strain DSM 684 / 11070)</name>
    <dbReference type="NCBI Taxonomy" id="281689"/>
    <lineage>
        <taxon>Bacteria</taxon>
        <taxon>Pseudomonadati</taxon>
        <taxon>Thermodesulfobacteriota</taxon>
        <taxon>Desulfuromonadia</taxon>
        <taxon>Desulfuromonadales</taxon>
        <taxon>Desulfuromonadaceae</taxon>
        <taxon>Desulfuromonas</taxon>
    </lineage>
</organism>
<dbReference type="PANTHER" id="PTHR43877">
    <property type="entry name" value="AMINOALKYLPHOSPHONATE N-ACETYLTRANSFERASE-RELATED-RELATED"/>
    <property type="match status" value="1"/>
</dbReference>
<dbReference type="InterPro" id="IPR050832">
    <property type="entry name" value="Bact_Acetyltransf"/>
</dbReference>
<evidence type="ECO:0000259" key="4">
    <source>
        <dbReference type="PROSITE" id="PS51186"/>
    </source>
</evidence>
<dbReference type="PANTHER" id="PTHR43877:SF2">
    <property type="entry name" value="AMINOALKYLPHOSPHONATE N-ACETYLTRANSFERASE-RELATED"/>
    <property type="match status" value="1"/>
</dbReference>
<evidence type="ECO:0000313" key="6">
    <source>
        <dbReference type="Proteomes" id="UP000005695"/>
    </source>
</evidence>
<dbReference type="Proteomes" id="UP000005695">
    <property type="component" value="Unassembled WGS sequence"/>
</dbReference>
<reference evidence="5" key="2">
    <citation type="submission" date="2006-05" db="EMBL/GenBank/DDBJ databases">
        <title>Sequencing of the draft genome and assembly of Desulfuromonas acetoxidans DSM 684.</title>
        <authorList>
            <consortium name="US DOE Joint Genome Institute (JGI-PGF)"/>
            <person name="Copeland A."/>
            <person name="Lucas S."/>
            <person name="Lapidus A."/>
            <person name="Barry K."/>
            <person name="Detter J.C."/>
            <person name="Glavina del Rio T."/>
            <person name="Hammon N."/>
            <person name="Israni S."/>
            <person name="Dalin E."/>
            <person name="Tice H."/>
            <person name="Bruce D."/>
            <person name="Pitluck S."/>
            <person name="Richardson P."/>
        </authorList>
    </citation>
    <scope>NUCLEOTIDE SEQUENCE [LARGE SCALE GENOMIC DNA]</scope>
    <source>
        <strain evidence="5">DSM 684</strain>
    </source>
</reference>
<keyword evidence="1" id="KW-0808">Transferase</keyword>
<dbReference type="PROSITE" id="PS51186">
    <property type="entry name" value="GNAT"/>
    <property type="match status" value="1"/>
</dbReference>
<name>Q1JVN7_DESA6</name>
<dbReference type="OrthoDB" id="529907at2"/>
<accession>Q1JVN7</accession>